<reference evidence="2" key="1">
    <citation type="submission" date="2017-06" db="EMBL/GenBank/DDBJ databases">
        <authorList>
            <person name="Varghese N."/>
            <person name="Submissions S."/>
        </authorList>
    </citation>
    <scope>NUCLEOTIDE SEQUENCE [LARGE SCALE GENOMIC DNA]</scope>
    <source>
        <strain evidence="2">DSM 44485</strain>
    </source>
</reference>
<organism evidence="1 2">
    <name type="scientific">Actinomadura mexicana</name>
    <dbReference type="NCBI Taxonomy" id="134959"/>
    <lineage>
        <taxon>Bacteria</taxon>
        <taxon>Bacillati</taxon>
        <taxon>Actinomycetota</taxon>
        <taxon>Actinomycetes</taxon>
        <taxon>Streptosporangiales</taxon>
        <taxon>Thermomonosporaceae</taxon>
        <taxon>Actinomadura</taxon>
    </lineage>
</organism>
<dbReference type="Gene3D" id="2.80.10.50">
    <property type="match status" value="1"/>
</dbReference>
<proteinExistence type="predicted"/>
<sequence length="181" mass="20033">MSDDIGEAGSRSLHVPAGKVLIVHWLINAYLMPDNPSDAEESDNDELQTYWADPWPANASVYWTFESAPGRPGAYYIRSQPHKRYLGIRGNKAQADAVVTLRMNETNGKLWVPTPIAGMPDVPGRPLVRALRLHGTNFAMATARNVPNRDAEIHLDRAWDGEFTPFHAFSLIPASSVVTDP</sequence>
<protein>
    <submittedName>
        <fullName evidence="1">Uncharacterized protein</fullName>
    </submittedName>
</protein>
<dbReference type="SUPFAM" id="SSF50370">
    <property type="entry name" value="Ricin B-like lectins"/>
    <property type="match status" value="1"/>
</dbReference>
<evidence type="ECO:0000313" key="1">
    <source>
        <dbReference type="EMBL" id="SNR82879.1"/>
    </source>
</evidence>
<gene>
    <name evidence="1" type="ORF">SAMN06265355_107258</name>
</gene>
<dbReference type="OrthoDB" id="3469957at2"/>
<keyword evidence="2" id="KW-1185">Reference proteome</keyword>
<dbReference type="AlphaFoldDB" id="A0A238ZI99"/>
<accession>A0A238ZI99</accession>
<evidence type="ECO:0000313" key="2">
    <source>
        <dbReference type="Proteomes" id="UP000198420"/>
    </source>
</evidence>
<name>A0A238ZI99_9ACTN</name>
<dbReference type="RefSeq" id="WP_089313269.1">
    <property type="nucleotide sequence ID" value="NZ_FZNP01000007.1"/>
</dbReference>
<dbReference type="InterPro" id="IPR035992">
    <property type="entry name" value="Ricin_B-like_lectins"/>
</dbReference>
<dbReference type="Proteomes" id="UP000198420">
    <property type="component" value="Unassembled WGS sequence"/>
</dbReference>
<dbReference type="EMBL" id="FZNP01000007">
    <property type="protein sequence ID" value="SNR82879.1"/>
    <property type="molecule type" value="Genomic_DNA"/>
</dbReference>